<protein>
    <submittedName>
        <fullName evidence="1">Uncharacterized protein</fullName>
    </submittedName>
</protein>
<reference evidence="1" key="1">
    <citation type="journal article" date="2021" name="Proc. Natl. Acad. Sci. U.S.A.">
        <title>A Catalog of Tens of Thousands of Viruses from Human Metagenomes Reveals Hidden Associations with Chronic Diseases.</title>
        <authorList>
            <person name="Tisza M.J."/>
            <person name="Buck C.B."/>
        </authorList>
    </citation>
    <scope>NUCLEOTIDE SEQUENCE</scope>
    <source>
        <strain evidence="1">CtngK14</strain>
    </source>
</reference>
<name>A0A8S5TBK6_9CAUD</name>
<sequence>MKKNFDIRLAALREYLRSLSADETVFIVEGGGEFRTAEDAFTYLRKYGAVTPDGKRIVLYPHPVEGVDPLSLSLYQMIDEAIEQGKLELPELESDEIGGKVLE</sequence>
<accession>A0A8S5TBK6</accession>
<evidence type="ECO:0000313" key="1">
    <source>
        <dbReference type="EMBL" id="DAF60700.1"/>
    </source>
</evidence>
<organism evidence="1">
    <name type="scientific">Siphoviridae sp. ctngK14</name>
    <dbReference type="NCBI Taxonomy" id="2827940"/>
    <lineage>
        <taxon>Viruses</taxon>
        <taxon>Duplodnaviria</taxon>
        <taxon>Heunggongvirae</taxon>
        <taxon>Uroviricota</taxon>
        <taxon>Caudoviricetes</taxon>
    </lineage>
</organism>
<dbReference type="EMBL" id="BK032793">
    <property type="protein sequence ID" value="DAF60700.1"/>
    <property type="molecule type" value="Genomic_DNA"/>
</dbReference>
<proteinExistence type="predicted"/>